<dbReference type="RefSeq" id="WP_088969280.1">
    <property type="nucleotide sequence ID" value="NZ_JBHLYF010000017.1"/>
</dbReference>
<evidence type="ECO:0000313" key="11">
    <source>
        <dbReference type="Proteomes" id="UP000198210"/>
    </source>
</evidence>
<keyword evidence="2 10" id="KW-0489">Methyltransferase</keyword>
<dbReference type="GO" id="GO:0032259">
    <property type="term" value="P:methylation"/>
    <property type="evidence" value="ECO:0007669"/>
    <property type="project" value="UniProtKB-KW"/>
</dbReference>
<accession>A0A1C5H2M9</accession>
<keyword evidence="11" id="KW-1185">Reference proteome</keyword>
<feature type="domain" description="DNA methylase N-4/N-6" evidence="9">
    <location>
        <begin position="69"/>
        <end position="240"/>
    </location>
</feature>
<protein>
    <recommendedName>
        <fullName evidence="8">Methyltransferase</fullName>
        <ecNumber evidence="8">2.1.1.-</ecNumber>
    </recommendedName>
</protein>
<organism evidence="10 11">
    <name type="scientific">Micromonospora siamensis</name>
    <dbReference type="NCBI Taxonomy" id="299152"/>
    <lineage>
        <taxon>Bacteria</taxon>
        <taxon>Bacillati</taxon>
        <taxon>Actinomycetota</taxon>
        <taxon>Actinomycetes</taxon>
        <taxon>Micromonosporales</taxon>
        <taxon>Micromonosporaceae</taxon>
        <taxon>Micromonospora</taxon>
    </lineage>
</organism>
<feature type="domain" description="DNA methylase N-4/N-6" evidence="9">
    <location>
        <begin position="350"/>
        <end position="381"/>
    </location>
</feature>
<gene>
    <name evidence="10" type="ORF">GA0074704_0858</name>
</gene>
<keyword evidence="4" id="KW-0949">S-adenosyl-L-methionine</keyword>
<dbReference type="InterPro" id="IPR001091">
    <property type="entry name" value="RM_Methyltransferase"/>
</dbReference>
<dbReference type="SUPFAM" id="SSF53335">
    <property type="entry name" value="S-adenosyl-L-methionine-dependent methyltransferases"/>
    <property type="match status" value="2"/>
</dbReference>
<name>A0A1C5H2M9_9ACTN</name>
<dbReference type="Proteomes" id="UP000198210">
    <property type="component" value="Chromosome I"/>
</dbReference>
<evidence type="ECO:0000256" key="4">
    <source>
        <dbReference type="ARBA" id="ARBA00022691"/>
    </source>
</evidence>
<evidence type="ECO:0000259" key="9">
    <source>
        <dbReference type="Pfam" id="PF01555"/>
    </source>
</evidence>
<evidence type="ECO:0000256" key="5">
    <source>
        <dbReference type="ARBA" id="ARBA00022747"/>
    </source>
</evidence>
<dbReference type="GO" id="GO:0008170">
    <property type="term" value="F:N-methyltransferase activity"/>
    <property type="evidence" value="ECO:0007669"/>
    <property type="project" value="InterPro"/>
</dbReference>
<dbReference type="GO" id="GO:0009307">
    <property type="term" value="P:DNA restriction-modification system"/>
    <property type="evidence" value="ECO:0007669"/>
    <property type="project" value="UniProtKB-KW"/>
</dbReference>
<dbReference type="CDD" id="cd02440">
    <property type="entry name" value="AdoMet_MTases"/>
    <property type="match status" value="1"/>
</dbReference>
<dbReference type="EMBL" id="LT607751">
    <property type="protein sequence ID" value="SCG39671.1"/>
    <property type="molecule type" value="Genomic_DNA"/>
</dbReference>
<dbReference type="REBASE" id="158007">
    <property type="entry name" value="M.Msi45097ORF858P"/>
</dbReference>
<evidence type="ECO:0000313" key="10">
    <source>
        <dbReference type="EMBL" id="SCG39671.1"/>
    </source>
</evidence>
<evidence type="ECO:0000256" key="6">
    <source>
        <dbReference type="ARBA" id="ARBA00023125"/>
    </source>
</evidence>
<evidence type="ECO:0000256" key="3">
    <source>
        <dbReference type="ARBA" id="ARBA00022679"/>
    </source>
</evidence>
<dbReference type="PRINTS" id="PR00508">
    <property type="entry name" value="S21N4MTFRASE"/>
</dbReference>
<comment type="similarity">
    <text evidence="1">Belongs to the N(4)/N(6)-methyltransferase family. N(4) subfamily.</text>
</comment>
<keyword evidence="6" id="KW-0238">DNA-binding</keyword>
<keyword evidence="3" id="KW-0808">Transferase</keyword>
<dbReference type="GO" id="GO:0003677">
    <property type="term" value="F:DNA binding"/>
    <property type="evidence" value="ECO:0007669"/>
    <property type="project" value="UniProtKB-KW"/>
</dbReference>
<sequence length="387" mass="42284">MTADVEPSRLQPQVLPLFADRTPRVVDSDEAFGDKAAEVPGPDTAGLPAPTQRVIVGDARKIDLPDASVDLIVTSPPYWKKRDYGHADQIGLEDTPQGFVSSIMDCFQEWRRLLRPTGSIFLNVGDTYYKRSLMGIPGRIEAAAMDNGWLVRNRIIWAKEKGQGMPEPAKNRLANRHEYIIHFSPRTNYYYDLFGYSAEYGNGANPGDVWTMGLDRNMGAHLAPYPRELVRRAIVLACPPTVCTTCGVPPERVVARTARLDPSRPQAKRAMQLAVEKGLTEAHIAAIQATGVSDAGKALSFQTGTGRNSKSVQTLAREAKEALGGYFREFTFAKKITTGWTSCGHEGRTRGVVLDPFMGTGTTLQVALQTGRDAIGVDLNPIAPEVG</sequence>
<evidence type="ECO:0000256" key="2">
    <source>
        <dbReference type="ARBA" id="ARBA00022603"/>
    </source>
</evidence>
<evidence type="ECO:0000256" key="1">
    <source>
        <dbReference type="ARBA" id="ARBA00010203"/>
    </source>
</evidence>
<dbReference type="InterPro" id="IPR029063">
    <property type="entry name" value="SAM-dependent_MTases_sf"/>
</dbReference>
<dbReference type="InterPro" id="IPR002941">
    <property type="entry name" value="DNA_methylase_N4/N6"/>
</dbReference>
<dbReference type="Gene3D" id="3.40.50.150">
    <property type="entry name" value="Vaccinia Virus protein VP39"/>
    <property type="match status" value="2"/>
</dbReference>
<dbReference type="InterPro" id="IPR017985">
    <property type="entry name" value="MeTrfase_CN4_CS"/>
</dbReference>
<dbReference type="PROSITE" id="PS00093">
    <property type="entry name" value="N4_MTASE"/>
    <property type="match status" value="1"/>
</dbReference>
<evidence type="ECO:0000256" key="7">
    <source>
        <dbReference type="ARBA" id="ARBA00049120"/>
    </source>
</evidence>
<reference evidence="10 11" key="1">
    <citation type="submission" date="2016-06" db="EMBL/GenBank/DDBJ databases">
        <authorList>
            <person name="Kjaerup R.B."/>
            <person name="Dalgaard T.S."/>
            <person name="Juul-Madsen H.R."/>
        </authorList>
    </citation>
    <scope>NUCLEOTIDE SEQUENCE [LARGE SCALE GENOMIC DNA]</scope>
    <source>
        <strain evidence="10 11">DSM 45097</strain>
    </source>
</reference>
<dbReference type="AlphaFoldDB" id="A0A1C5H2M9"/>
<comment type="catalytic activity">
    <reaction evidence="7">
        <text>a 2'-deoxycytidine in DNA + S-adenosyl-L-methionine = an N(4)-methyl-2'-deoxycytidine in DNA + S-adenosyl-L-homocysteine + H(+)</text>
        <dbReference type="Rhea" id="RHEA:16857"/>
        <dbReference type="Rhea" id="RHEA-COMP:11369"/>
        <dbReference type="Rhea" id="RHEA-COMP:13674"/>
        <dbReference type="ChEBI" id="CHEBI:15378"/>
        <dbReference type="ChEBI" id="CHEBI:57856"/>
        <dbReference type="ChEBI" id="CHEBI:59789"/>
        <dbReference type="ChEBI" id="CHEBI:85452"/>
        <dbReference type="ChEBI" id="CHEBI:137933"/>
        <dbReference type="EC" id="2.1.1.113"/>
    </reaction>
</comment>
<dbReference type="EC" id="2.1.1.-" evidence="8"/>
<proteinExistence type="inferred from homology"/>
<evidence type="ECO:0000256" key="8">
    <source>
        <dbReference type="RuleBase" id="RU362026"/>
    </source>
</evidence>
<dbReference type="Pfam" id="PF01555">
    <property type="entry name" value="N6_N4_Mtase"/>
    <property type="match status" value="2"/>
</dbReference>
<keyword evidence="5" id="KW-0680">Restriction system</keyword>
<dbReference type="GO" id="GO:0015667">
    <property type="term" value="F:site-specific DNA-methyltransferase (cytosine-N4-specific) activity"/>
    <property type="evidence" value="ECO:0007669"/>
    <property type="project" value="UniProtKB-EC"/>
</dbReference>